<proteinExistence type="predicted"/>
<evidence type="ECO:0000313" key="4">
    <source>
        <dbReference type="Proteomes" id="UP000233597"/>
    </source>
</evidence>
<comment type="caution">
    <text evidence="3">The sequence shown here is derived from an EMBL/GenBank/DDBJ whole genome shotgun (WGS) entry which is preliminary data.</text>
</comment>
<dbReference type="PANTHER" id="PTHR16128:SF5">
    <property type="entry name" value="FAD_NAD(P)-BINDING OXIDOREDUCTASE FAMILY PROTEIN"/>
    <property type="match status" value="1"/>
</dbReference>
<sequence length="360" mass="39296">MPSFDIAVIGAGIAGLNAANILHKAGHRVQVFEKSRGLGGRLATRRTDVGIFNHGAQFATARHPDFIRYLEQGVKAGIAQHWRPEKWQDGSDNETSALVPTGSLARDENSGRAETWYRGHPAMNNLVSALNTGFTIHRNVRIARIAPVSRNRFELLSHPVTLQQANPLSHGVFDGIIVAIPAPQSAEILMPLSPRFDVLDDVEIAPCWAVMLAFAPSNPIPYDVFASPDPAIAWIGRNPNGNTAAGNGEYTRWTIHASVEWSREHLEDKASNVAETIHDLAHHVFKKAGITLPQPVLKQAHRWRYARTTRPLGQSHIASADGRIIAAGDWCMGARIEAAYQSGESAAHAIMTSLQTPWLG</sequence>
<dbReference type="EMBL" id="NWTK01000019">
    <property type="protein sequence ID" value="PKR49555.1"/>
    <property type="molecule type" value="Genomic_DNA"/>
</dbReference>
<dbReference type="Pfam" id="PF13450">
    <property type="entry name" value="NAD_binding_8"/>
    <property type="match status" value="1"/>
</dbReference>
<dbReference type="Pfam" id="PF01593">
    <property type="entry name" value="Amino_oxidase"/>
    <property type="match status" value="1"/>
</dbReference>
<name>A0A2N3KG62_9PROT</name>
<dbReference type="InterPro" id="IPR036188">
    <property type="entry name" value="FAD/NAD-bd_sf"/>
</dbReference>
<feature type="region of interest" description="Disordered" evidence="1">
    <location>
        <begin position="85"/>
        <end position="111"/>
    </location>
</feature>
<feature type="domain" description="Amine oxidase" evidence="2">
    <location>
        <begin position="119"/>
        <end position="351"/>
    </location>
</feature>
<accession>A0A2N3KG62</accession>
<dbReference type="OrthoDB" id="5792777at2"/>
<dbReference type="Gene3D" id="3.50.50.60">
    <property type="entry name" value="FAD/NAD(P)-binding domain"/>
    <property type="match status" value="1"/>
</dbReference>
<dbReference type="RefSeq" id="WP_101270612.1">
    <property type="nucleotide sequence ID" value="NZ_NWTK01000019.1"/>
</dbReference>
<evidence type="ECO:0000313" key="3">
    <source>
        <dbReference type="EMBL" id="PKR49555.1"/>
    </source>
</evidence>
<dbReference type="InterPro" id="IPR002937">
    <property type="entry name" value="Amino_oxidase"/>
</dbReference>
<dbReference type="GO" id="GO:0016491">
    <property type="term" value="F:oxidoreductase activity"/>
    <property type="evidence" value="ECO:0007669"/>
    <property type="project" value="InterPro"/>
</dbReference>
<dbReference type="PRINTS" id="PR00419">
    <property type="entry name" value="ADXRDTASE"/>
</dbReference>
<dbReference type="AlphaFoldDB" id="A0A2N3KG62"/>
<protein>
    <submittedName>
        <fullName evidence="3">FAD-dependent oxidoreductase</fullName>
    </submittedName>
</protein>
<dbReference type="SUPFAM" id="SSF51905">
    <property type="entry name" value="FAD/NAD(P)-binding domain"/>
    <property type="match status" value="1"/>
</dbReference>
<reference evidence="3 4" key="1">
    <citation type="submission" date="2017-09" db="EMBL/GenBank/DDBJ databases">
        <title>Biodiversity and function of Thalassospira species in the particle-attached aromatic-hydrocarbon-degrading consortia from the surface seawater of the South China Sea.</title>
        <authorList>
            <person name="Dong C."/>
            <person name="Liu R."/>
            <person name="Shao Z."/>
        </authorList>
    </citation>
    <scope>NUCLEOTIDE SEQUENCE [LARGE SCALE GENOMIC DNA]</scope>
    <source>
        <strain evidence="3 4">CSC1P2</strain>
    </source>
</reference>
<gene>
    <name evidence="3" type="ORF">COO20_22420</name>
</gene>
<organism evidence="3 4">
    <name type="scientific">Thalassospira marina</name>
    <dbReference type="NCBI Taxonomy" id="2048283"/>
    <lineage>
        <taxon>Bacteria</taxon>
        <taxon>Pseudomonadati</taxon>
        <taxon>Pseudomonadota</taxon>
        <taxon>Alphaproteobacteria</taxon>
        <taxon>Rhodospirillales</taxon>
        <taxon>Thalassospiraceae</taxon>
        <taxon>Thalassospira</taxon>
    </lineage>
</organism>
<dbReference type="PANTHER" id="PTHR16128">
    <property type="entry name" value="FAD/NAD(P)-BINDING OXIDOREDUCTASE FAMILY PROTEIN"/>
    <property type="match status" value="1"/>
</dbReference>
<evidence type="ECO:0000259" key="2">
    <source>
        <dbReference type="Pfam" id="PF01593"/>
    </source>
</evidence>
<dbReference type="Proteomes" id="UP000233597">
    <property type="component" value="Unassembled WGS sequence"/>
</dbReference>
<evidence type="ECO:0000256" key="1">
    <source>
        <dbReference type="SAM" id="MobiDB-lite"/>
    </source>
</evidence>
<dbReference type="Gene3D" id="3.90.660.10">
    <property type="match status" value="1"/>
</dbReference>